<evidence type="ECO:0000256" key="1">
    <source>
        <dbReference type="ARBA" id="ARBA00005417"/>
    </source>
</evidence>
<proteinExistence type="inferred from homology"/>
<dbReference type="PANTHER" id="PTHR43335:SF3">
    <property type="entry name" value="ABC TRANSPORTER"/>
    <property type="match status" value="1"/>
</dbReference>
<dbReference type="GO" id="GO:0016887">
    <property type="term" value="F:ATP hydrolysis activity"/>
    <property type="evidence" value="ECO:0007669"/>
    <property type="project" value="InterPro"/>
</dbReference>
<dbReference type="Pfam" id="PF00005">
    <property type="entry name" value="ABC_tran"/>
    <property type="match status" value="1"/>
</dbReference>
<comment type="similarity">
    <text evidence="1">Belongs to the ABC transporter superfamily.</text>
</comment>
<dbReference type="SUPFAM" id="SSF52540">
    <property type="entry name" value="P-loop containing nucleoside triphosphate hydrolases"/>
    <property type="match status" value="1"/>
</dbReference>
<name>A0A9X4JU18_9FIRM</name>
<dbReference type="InterPro" id="IPR003593">
    <property type="entry name" value="AAA+_ATPase"/>
</dbReference>
<evidence type="ECO:0000256" key="2">
    <source>
        <dbReference type="ARBA" id="ARBA00022448"/>
    </source>
</evidence>
<dbReference type="AlphaFoldDB" id="A0A9X4JU18"/>
<protein>
    <submittedName>
        <fullName evidence="6">ABC transporter ATP-binding protein</fullName>
    </submittedName>
</protein>
<dbReference type="PANTHER" id="PTHR43335">
    <property type="entry name" value="ABC TRANSPORTER, ATP-BINDING PROTEIN"/>
    <property type="match status" value="1"/>
</dbReference>
<evidence type="ECO:0000256" key="4">
    <source>
        <dbReference type="ARBA" id="ARBA00022840"/>
    </source>
</evidence>
<dbReference type="PROSITE" id="PS50893">
    <property type="entry name" value="ABC_TRANSPORTER_2"/>
    <property type="match status" value="1"/>
</dbReference>
<dbReference type="SMART" id="SM00382">
    <property type="entry name" value="AAA"/>
    <property type="match status" value="1"/>
</dbReference>
<dbReference type="CDD" id="cd03230">
    <property type="entry name" value="ABC_DR_subfamily_A"/>
    <property type="match status" value="1"/>
</dbReference>
<feature type="domain" description="ABC transporter" evidence="5">
    <location>
        <begin position="2"/>
        <end position="232"/>
    </location>
</feature>
<sequence length="313" mass="33964">MIEFNGVSKNFGAARALDQFSLTVREGLVYGLIGPNGAGKTTAMSILATLQLPDAGTVTVDGRDVVREAGEVRGRIGYMPDFFGVYDDLRAAEYLEFFAAAYHIPAGRRSRLAAGLLELVDLPDKAGVYVDSLSRGMKQRLALARCLVHDPKVLILDEPASGLDPRARAEMKEIIRHLKQMDKTVLISSHILPELAEICDEVAIMDQGKLIACGTVAEITAFSRGARQMRIEVLDRVKELADYLATRPGVSDSHADGPTVQFIFSGEQAEQAELLQVIITAGWPVTEFGEVKRNLEEAFMAVTGGEVENDGGN</sequence>
<evidence type="ECO:0000256" key="3">
    <source>
        <dbReference type="ARBA" id="ARBA00022741"/>
    </source>
</evidence>
<accession>A0A9X4JU18</accession>
<dbReference type="GO" id="GO:0005524">
    <property type="term" value="F:ATP binding"/>
    <property type="evidence" value="ECO:0007669"/>
    <property type="project" value="UniProtKB-KW"/>
</dbReference>
<dbReference type="RefSeq" id="WP_277443751.1">
    <property type="nucleotide sequence ID" value="NZ_JAKOAV010000013.1"/>
</dbReference>
<organism evidence="6 7">
    <name type="scientific">Pelotomaculum isophthalicicum JI</name>
    <dbReference type="NCBI Taxonomy" id="947010"/>
    <lineage>
        <taxon>Bacteria</taxon>
        <taxon>Bacillati</taxon>
        <taxon>Bacillota</taxon>
        <taxon>Clostridia</taxon>
        <taxon>Eubacteriales</taxon>
        <taxon>Desulfotomaculaceae</taxon>
        <taxon>Pelotomaculum</taxon>
    </lineage>
</organism>
<comment type="caution">
    <text evidence="6">The sequence shown here is derived from an EMBL/GenBank/DDBJ whole genome shotgun (WGS) entry which is preliminary data.</text>
</comment>
<dbReference type="Proteomes" id="UP001154312">
    <property type="component" value="Unassembled WGS sequence"/>
</dbReference>
<dbReference type="Gene3D" id="3.40.50.300">
    <property type="entry name" value="P-loop containing nucleotide triphosphate hydrolases"/>
    <property type="match status" value="1"/>
</dbReference>
<dbReference type="InterPro" id="IPR027417">
    <property type="entry name" value="P-loop_NTPase"/>
</dbReference>
<reference evidence="6" key="1">
    <citation type="submission" date="2022-02" db="EMBL/GenBank/DDBJ databases">
        <authorList>
            <person name="Leng L."/>
        </authorList>
    </citation>
    <scope>NUCLEOTIDE SEQUENCE</scope>
    <source>
        <strain evidence="6">JI</strain>
    </source>
</reference>
<gene>
    <name evidence="6" type="ORF">L7E55_08340</name>
</gene>
<dbReference type="InterPro" id="IPR003439">
    <property type="entry name" value="ABC_transporter-like_ATP-bd"/>
</dbReference>
<evidence type="ECO:0000313" key="7">
    <source>
        <dbReference type="Proteomes" id="UP001154312"/>
    </source>
</evidence>
<evidence type="ECO:0000313" key="6">
    <source>
        <dbReference type="EMBL" id="MDF9408365.1"/>
    </source>
</evidence>
<keyword evidence="2" id="KW-0813">Transport</keyword>
<keyword evidence="4 6" id="KW-0067">ATP-binding</keyword>
<evidence type="ECO:0000259" key="5">
    <source>
        <dbReference type="PROSITE" id="PS50893"/>
    </source>
</evidence>
<keyword evidence="7" id="KW-1185">Reference proteome</keyword>
<dbReference type="EMBL" id="JAKOAV010000013">
    <property type="protein sequence ID" value="MDF9408365.1"/>
    <property type="molecule type" value="Genomic_DNA"/>
</dbReference>
<keyword evidence="3" id="KW-0547">Nucleotide-binding</keyword>